<dbReference type="InterPro" id="IPR029069">
    <property type="entry name" value="HotDog_dom_sf"/>
</dbReference>
<dbReference type="OrthoDB" id="3727779at2"/>
<dbReference type="RefSeq" id="WP_008594835.1">
    <property type="nucleotide sequence ID" value="NZ_AMRM01000004.1"/>
</dbReference>
<dbReference type="Gene3D" id="3.10.129.10">
    <property type="entry name" value="Hotdog Thioesterase"/>
    <property type="match status" value="1"/>
</dbReference>
<dbReference type="Proteomes" id="UP000006786">
    <property type="component" value="Unassembled WGS sequence"/>
</dbReference>
<dbReference type="EMBL" id="AMRM01000004">
    <property type="protein sequence ID" value="EKF20088.1"/>
    <property type="molecule type" value="Genomic_DNA"/>
</dbReference>
<dbReference type="PANTHER" id="PTHR12475">
    <property type="match status" value="1"/>
</dbReference>
<name>K2N7K6_9HYPH</name>
<dbReference type="Pfam" id="PF13279">
    <property type="entry name" value="4HBT_2"/>
    <property type="match status" value="1"/>
</dbReference>
<dbReference type="AlphaFoldDB" id="K2N7K6"/>
<sequence>MYVWMRLLRVAATRSRRGPYRLGEESRLGFRCLPTDIDMNIHLNNARYMMLADMGRIDIFLRSGLVSAARKRGWAPMLGGLQTVYVREVRLWQRFEVVSTIETWNETQILGRHRFMLEDGRVAAIILTTGGIYDSRGRRFIQVDEVMGALGHQAAPRPLDPEESAFIASHQGLRARAKVLS</sequence>
<dbReference type="PANTHER" id="PTHR12475:SF4">
    <property type="entry name" value="PROTEIN THEM6"/>
    <property type="match status" value="1"/>
</dbReference>
<accession>K2N7K6</accession>
<protein>
    <recommendedName>
        <fullName evidence="3">Thioesterase</fullName>
    </recommendedName>
</protein>
<organism evidence="1 2">
    <name type="scientific">Nitratireductor pacificus pht-3B</name>
    <dbReference type="NCBI Taxonomy" id="391937"/>
    <lineage>
        <taxon>Bacteria</taxon>
        <taxon>Pseudomonadati</taxon>
        <taxon>Pseudomonadota</taxon>
        <taxon>Alphaproteobacteria</taxon>
        <taxon>Hyphomicrobiales</taxon>
        <taxon>Phyllobacteriaceae</taxon>
        <taxon>Nitratireductor</taxon>
    </lineage>
</organism>
<dbReference type="CDD" id="cd00586">
    <property type="entry name" value="4HBT"/>
    <property type="match status" value="1"/>
</dbReference>
<evidence type="ECO:0008006" key="3">
    <source>
        <dbReference type="Google" id="ProtNLM"/>
    </source>
</evidence>
<dbReference type="InterPro" id="IPR051490">
    <property type="entry name" value="THEM6_lcsJ_thioesterase"/>
</dbReference>
<dbReference type="PATRIC" id="fig|391937.3.peg.999"/>
<evidence type="ECO:0000313" key="2">
    <source>
        <dbReference type="Proteomes" id="UP000006786"/>
    </source>
</evidence>
<reference evidence="1 2" key="1">
    <citation type="journal article" date="2012" name="J. Bacteriol.">
        <title>Genome Sequence of Nitratireductor pacificus Type Strain pht-3B.</title>
        <authorList>
            <person name="Lai Q."/>
            <person name="Li G."/>
            <person name="Shao Z."/>
        </authorList>
    </citation>
    <scope>NUCLEOTIDE SEQUENCE [LARGE SCALE GENOMIC DNA]</scope>
    <source>
        <strain evidence="2">pht-3B</strain>
    </source>
</reference>
<dbReference type="SUPFAM" id="SSF54637">
    <property type="entry name" value="Thioesterase/thiol ester dehydrase-isomerase"/>
    <property type="match status" value="1"/>
</dbReference>
<keyword evidence="2" id="KW-1185">Reference proteome</keyword>
<dbReference type="eggNOG" id="COG0824">
    <property type="taxonomic scope" value="Bacteria"/>
</dbReference>
<comment type="caution">
    <text evidence="1">The sequence shown here is derived from an EMBL/GenBank/DDBJ whole genome shotgun (WGS) entry which is preliminary data.</text>
</comment>
<dbReference type="STRING" id="391937.NA2_04841"/>
<evidence type="ECO:0000313" key="1">
    <source>
        <dbReference type="EMBL" id="EKF20088.1"/>
    </source>
</evidence>
<gene>
    <name evidence="1" type="ORF">NA2_04841</name>
</gene>
<proteinExistence type="predicted"/>